<sequence length="52" mass="5831">MMVAWRSPFGAAEDRNHSGTTASGYTTSNWRSPSGAAEDRNKWKRLIYEVSP</sequence>
<dbReference type="AlphaFoldDB" id="A0A0F7W6P6"/>
<dbReference type="EMBL" id="LN831790">
    <property type="protein sequence ID" value="CQR65552.1"/>
    <property type="molecule type" value="Genomic_DNA"/>
</dbReference>
<dbReference type="KEGG" id="sle:sle_60960"/>
<feature type="compositionally biased region" description="Polar residues" evidence="1">
    <location>
        <begin position="18"/>
        <end position="32"/>
    </location>
</feature>
<gene>
    <name evidence="2" type="primary">sle_60960</name>
</gene>
<protein>
    <submittedName>
        <fullName evidence="2">Uncharacterized protein</fullName>
    </submittedName>
</protein>
<accession>A0A0F7W6P6</accession>
<evidence type="ECO:0000256" key="1">
    <source>
        <dbReference type="SAM" id="MobiDB-lite"/>
    </source>
</evidence>
<proteinExistence type="predicted"/>
<reference evidence="2 3" key="1">
    <citation type="submission" date="2015-02" db="EMBL/GenBank/DDBJ databases">
        <authorList>
            <person name="Gomez-Escribano P.J."/>
        </authorList>
    </citation>
    <scope>NUCLEOTIDE SEQUENCE [LARGE SCALE GENOMIC DNA]</scope>
    <source>
        <strain evidence="3">C34 (DSM 42122 / NRRL B-24963)</strain>
    </source>
</reference>
<dbReference type="Proteomes" id="UP000035016">
    <property type="component" value="Chromosome Chromosome"/>
</dbReference>
<feature type="region of interest" description="Disordered" evidence="1">
    <location>
        <begin position="1"/>
        <end position="38"/>
    </location>
</feature>
<evidence type="ECO:0000313" key="2">
    <source>
        <dbReference type="EMBL" id="CQR65552.1"/>
    </source>
</evidence>
<evidence type="ECO:0000313" key="3">
    <source>
        <dbReference type="Proteomes" id="UP000035016"/>
    </source>
</evidence>
<organism evidence="2 3">
    <name type="scientific">Streptomyces leeuwenhoekii</name>
    <dbReference type="NCBI Taxonomy" id="1437453"/>
    <lineage>
        <taxon>Bacteria</taxon>
        <taxon>Bacillati</taxon>
        <taxon>Actinomycetota</taxon>
        <taxon>Actinomycetes</taxon>
        <taxon>Kitasatosporales</taxon>
        <taxon>Streptomycetaceae</taxon>
        <taxon>Streptomyces</taxon>
    </lineage>
</organism>
<name>A0A0F7W6P6_STRLW</name>